<keyword evidence="5" id="KW-1185">Reference proteome</keyword>
<proteinExistence type="inferred from homology"/>
<evidence type="ECO:0000256" key="1">
    <source>
        <dbReference type="ARBA" id="ARBA00009964"/>
    </source>
</evidence>
<dbReference type="SUPFAM" id="SSF46689">
    <property type="entry name" value="Homeodomain-like"/>
    <property type="match status" value="1"/>
</dbReference>
<evidence type="ECO:0000313" key="4">
    <source>
        <dbReference type="EMBL" id="MDC2891024.1"/>
    </source>
</evidence>
<evidence type="ECO:0000313" key="5">
    <source>
        <dbReference type="Proteomes" id="UP001528411"/>
    </source>
</evidence>
<dbReference type="Pfam" id="PF00665">
    <property type="entry name" value="rve"/>
    <property type="match status" value="1"/>
</dbReference>
<dbReference type="InterPro" id="IPR009057">
    <property type="entry name" value="Homeodomain-like_sf"/>
</dbReference>
<dbReference type="Gene3D" id="3.30.420.10">
    <property type="entry name" value="Ribonuclease H-like superfamily/Ribonuclease H"/>
    <property type="match status" value="1"/>
</dbReference>
<protein>
    <submittedName>
        <fullName evidence="4">IS3 family transposase</fullName>
    </submittedName>
</protein>
<sequence length="402" mass="46717">MAKKSRKNFSPEFRLETAQLVLDHGYTHEEAAKAMNVGYSTIGKWVKQLKEERQGKAPKATPMTPEQLRIRELEKKIERIELEKEILKKGYGSVDVGLTEQFELIEKLNQSHKVRYPIKILCDVFGVNRSSFKYWLKRDNSPSVEHQVLLKKVENAHELSGGSAGARTISEIITQDESDVTLSRYRATKLMKKLNLVSCQIPQHVYKKGSKEHVAIPNLLERQFDVTAPNQVWCGDVTYIWTGNRWAYLAVVIDLFARKPVGWAMSHSPDSDLTVKALTMAYELRGRPENVMFHSDQGSHYTSRKFRQRLWRYQITQSMSRRGNCWDNAPMERFFRSLKTEWVPTVGYRSFNEAKIDITKYIIGYYSQVRPHQHNGGLAPNESERRYWLNYKTVAKNSRPLQ</sequence>
<comment type="caution">
    <text evidence="4">The sequence shown here is derived from an EMBL/GenBank/DDBJ whole genome shotgun (WGS) entry which is preliminary data.</text>
</comment>
<dbReference type="Pfam" id="PF01527">
    <property type="entry name" value="HTH_Tnp_1"/>
    <property type="match status" value="1"/>
</dbReference>
<dbReference type="RefSeq" id="WP_272182068.1">
    <property type="nucleotide sequence ID" value="NZ_JAQOMS010000002.1"/>
</dbReference>
<evidence type="ECO:0000259" key="3">
    <source>
        <dbReference type="PROSITE" id="PS50994"/>
    </source>
</evidence>
<evidence type="ECO:0000256" key="2">
    <source>
        <dbReference type="SAM" id="Coils"/>
    </source>
</evidence>
<organism evidence="4 5">
    <name type="scientific">Psychrosphaera algicola</name>
    <dbReference type="NCBI Taxonomy" id="3023714"/>
    <lineage>
        <taxon>Bacteria</taxon>
        <taxon>Pseudomonadati</taxon>
        <taxon>Pseudomonadota</taxon>
        <taxon>Gammaproteobacteria</taxon>
        <taxon>Alteromonadales</taxon>
        <taxon>Pseudoalteromonadaceae</taxon>
        <taxon>Psychrosphaera</taxon>
    </lineage>
</organism>
<accession>A0ABT5FIL3</accession>
<feature type="coiled-coil region" evidence="2">
    <location>
        <begin position="63"/>
        <end position="90"/>
    </location>
</feature>
<dbReference type="Gene3D" id="1.10.10.60">
    <property type="entry name" value="Homeodomain-like"/>
    <property type="match status" value="1"/>
</dbReference>
<comment type="similarity">
    <text evidence="1">Belongs to the transposase 8 family.</text>
</comment>
<dbReference type="InterPro" id="IPR002514">
    <property type="entry name" value="Transposase_8"/>
</dbReference>
<dbReference type="InterPro" id="IPR050900">
    <property type="entry name" value="Transposase_IS3/IS150/IS904"/>
</dbReference>
<reference evidence="4 5" key="1">
    <citation type="submission" date="2023-01" db="EMBL/GenBank/DDBJ databases">
        <title>Psychrosphaera sp. nov., isolated from marine algae.</title>
        <authorList>
            <person name="Bayburt H."/>
            <person name="Choi B.J."/>
            <person name="Kim J.M."/>
            <person name="Choi D.G."/>
            <person name="Jeon C.O."/>
        </authorList>
    </citation>
    <scope>NUCLEOTIDE SEQUENCE [LARGE SCALE GENOMIC DNA]</scope>
    <source>
        <strain evidence="4 5">G1-22</strain>
    </source>
</reference>
<dbReference type="NCBIfam" id="NF033516">
    <property type="entry name" value="transpos_IS3"/>
    <property type="match status" value="1"/>
</dbReference>
<dbReference type="PROSITE" id="PS50994">
    <property type="entry name" value="INTEGRASE"/>
    <property type="match status" value="1"/>
</dbReference>
<dbReference type="InterPro" id="IPR048020">
    <property type="entry name" value="Transpos_IS3"/>
</dbReference>
<name>A0ABT5FIL3_9GAMM</name>
<dbReference type="InterPro" id="IPR001584">
    <property type="entry name" value="Integrase_cat-core"/>
</dbReference>
<dbReference type="PANTHER" id="PTHR46889:SF4">
    <property type="entry name" value="TRANSPOSASE INSO FOR INSERTION SEQUENCE ELEMENT IS911B-RELATED"/>
    <property type="match status" value="1"/>
</dbReference>
<dbReference type="SUPFAM" id="SSF53098">
    <property type="entry name" value="Ribonuclease H-like"/>
    <property type="match status" value="1"/>
</dbReference>
<dbReference type="PANTHER" id="PTHR46889">
    <property type="entry name" value="TRANSPOSASE INSF FOR INSERTION SEQUENCE IS3B-RELATED"/>
    <property type="match status" value="1"/>
</dbReference>
<keyword evidence="2" id="KW-0175">Coiled coil</keyword>
<dbReference type="InterPro" id="IPR012337">
    <property type="entry name" value="RNaseH-like_sf"/>
</dbReference>
<feature type="domain" description="Integrase catalytic" evidence="3">
    <location>
        <begin position="225"/>
        <end position="388"/>
    </location>
</feature>
<dbReference type="Proteomes" id="UP001528411">
    <property type="component" value="Unassembled WGS sequence"/>
</dbReference>
<dbReference type="InterPro" id="IPR036397">
    <property type="entry name" value="RNaseH_sf"/>
</dbReference>
<gene>
    <name evidence="4" type="ORF">PN838_22705</name>
</gene>
<dbReference type="EMBL" id="JAQOMS010000002">
    <property type="protein sequence ID" value="MDC2891024.1"/>
    <property type="molecule type" value="Genomic_DNA"/>
</dbReference>